<dbReference type="AlphaFoldDB" id="A0A8D8WRD4"/>
<dbReference type="GO" id="GO:0003677">
    <property type="term" value="F:DNA binding"/>
    <property type="evidence" value="ECO:0007669"/>
    <property type="project" value="InterPro"/>
</dbReference>
<reference evidence="2" key="1">
    <citation type="submission" date="2021-05" db="EMBL/GenBank/DDBJ databases">
        <authorList>
            <person name="Alioto T."/>
            <person name="Alioto T."/>
            <person name="Gomez Garrido J."/>
        </authorList>
    </citation>
    <scope>NUCLEOTIDE SEQUENCE</scope>
</reference>
<proteinExistence type="predicted"/>
<dbReference type="EMBL" id="HBUF01216948">
    <property type="protein sequence ID" value="CAG6667640.1"/>
    <property type="molecule type" value="Transcribed_RNA"/>
</dbReference>
<feature type="region of interest" description="Disordered" evidence="1">
    <location>
        <begin position="562"/>
        <end position="605"/>
    </location>
</feature>
<evidence type="ECO:0000256" key="1">
    <source>
        <dbReference type="SAM" id="MobiDB-lite"/>
    </source>
</evidence>
<feature type="compositionally biased region" description="Basic and acidic residues" evidence="1">
    <location>
        <begin position="143"/>
        <end position="152"/>
    </location>
</feature>
<feature type="compositionally biased region" description="Polar residues" evidence="1">
    <location>
        <begin position="593"/>
        <end position="605"/>
    </location>
</feature>
<sequence>MDLKPDVTTPSVISKLQAIQDRICGNRIHVDKKKRTPTKSVPTFRKEYVEWTSSDEEKYDVQRKSRPLRQAAAKRSIITPDSTDDSDYEPDTWYQLNESGNRIKRGRGRPKKPKLTEDKEIDESLLSLSKVLSRAELRRHNEKLESCDSDKPKIKRGRGRPRKIDECGTQTEGTSSTLSYCGSLDLEDGDFVQGIFELSEELKMEDVLKDSELSRISQEALASVYEEERNAETDATRLGLTFGDPDHYPLTSGPSTSSYSTIENSLPSTSGYQMTSRSTETLAKAFPSTSRYSLPSTSDTSSHSQKTVHNQNTPLSINIKPRPTKTLPSTATNPQKTATTPSKTPSKYSKPPPPNSHSMRTRRNLSLPNNGPKELYNEVPKLVQFAPKEVPKEIVKRPKPALPSKIYVYPPIRKINSVKLNNNSQTMVKNSEASPGKTVISLPSKTEIVTEEETSPIKMETEAIPDSKVIPKEEIEDCEITRTKEILDPRTNLLKHEAIPPEELSEKVMKTEEKSDFNVMPTNKPDRKVISTDDILSYCKSMSQEDLSDYDPPIKATNRRTSATKTMASLSVKEKMQVHPTNEKRMSKKETRTYSNEEQPRVSTQLRTKNDIKIEPRTKDIKVEMSEAYEDVLDALIERSNSEEMYDSNKKQSWKESLTEKAENRTVTSDQEDVTNVGTKVGNATNRRHSSKSNTSLDSVLTEFYGDLIATPRTNDIRTRKANEPSSILANDPVSDTGGITPNIGPCTLLKVTSFNVSTKVVDEYDSSKFPNTSITTNTRTGSLEAYTNTLPNRMENISQKGSALIKKGNKTESCFSTTSATNKSNQSSAILASECLGDSVTTTHDGSKELNKTSTNSSIAHGGNIPHTLASTVTNKAVKSADNNNSSNQKCARGGYRLTSYPPLTPPPTPAKQTSQIIPRKFQVTPDKWFTCDKCGTIFKFLSTYQYHMKMDCNIKGAVQGKPPETVDGSLPPVTKGGKGAFQCPQCPKVVATRTSLMVNE</sequence>
<dbReference type="Gene3D" id="3.30.160.60">
    <property type="entry name" value="Classic Zinc Finger"/>
    <property type="match status" value="1"/>
</dbReference>
<feature type="compositionally biased region" description="Low complexity" evidence="1">
    <location>
        <begin position="334"/>
        <end position="349"/>
    </location>
</feature>
<feature type="region of interest" description="Disordered" evidence="1">
    <location>
        <begin position="238"/>
        <end position="375"/>
    </location>
</feature>
<dbReference type="SUPFAM" id="SSF57667">
    <property type="entry name" value="beta-beta-alpha zinc fingers"/>
    <property type="match status" value="1"/>
</dbReference>
<name>A0A8D8WRD4_9HEMI</name>
<dbReference type="InterPro" id="IPR017956">
    <property type="entry name" value="AT_hook_DNA-bd_motif"/>
</dbReference>
<accession>A0A8D8WRD4</accession>
<feature type="compositionally biased region" description="Polar residues" evidence="1">
    <location>
        <begin position="252"/>
        <end position="281"/>
    </location>
</feature>
<feature type="compositionally biased region" description="Basic and acidic residues" evidence="1">
    <location>
        <begin position="643"/>
        <end position="664"/>
    </location>
</feature>
<evidence type="ECO:0000313" key="2">
    <source>
        <dbReference type="EMBL" id="CAG6667640.1"/>
    </source>
</evidence>
<feature type="compositionally biased region" description="Basic and acidic residues" evidence="1">
    <location>
        <begin position="572"/>
        <end position="592"/>
    </location>
</feature>
<feature type="region of interest" description="Disordered" evidence="1">
    <location>
        <begin position="844"/>
        <end position="866"/>
    </location>
</feature>
<feature type="region of interest" description="Disordered" evidence="1">
    <location>
        <begin position="55"/>
        <end position="118"/>
    </location>
</feature>
<dbReference type="PRINTS" id="PR00929">
    <property type="entry name" value="ATHOOK"/>
</dbReference>
<feature type="compositionally biased region" description="Basic residues" evidence="1">
    <location>
        <begin position="102"/>
        <end position="113"/>
    </location>
</feature>
<protein>
    <submittedName>
        <fullName evidence="2">Uncharacterized protein</fullName>
    </submittedName>
</protein>
<feature type="compositionally biased region" description="Low complexity" evidence="1">
    <location>
        <begin position="290"/>
        <end position="307"/>
    </location>
</feature>
<organism evidence="2">
    <name type="scientific">Cacopsylla melanoneura</name>
    <dbReference type="NCBI Taxonomy" id="428564"/>
    <lineage>
        <taxon>Eukaryota</taxon>
        <taxon>Metazoa</taxon>
        <taxon>Ecdysozoa</taxon>
        <taxon>Arthropoda</taxon>
        <taxon>Hexapoda</taxon>
        <taxon>Insecta</taxon>
        <taxon>Pterygota</taxon>
        <taxon>Neoptera</taxon>
        <taxon>Paraneoptera</taxon>
        <taxon>Hemiptera</taxon>
        <taxon>Sternorrhyncha</taxon>
        <taxon>Psylloidea</taxon>
        <taxon>Psyllidae</taxon>
        <taxon>Psyllinae</taxon>
        <taxon>Cacopsylla</taxon>
    </lineage>
</organism>
<dbReference type="InterPro" id="IPR036236">
    <property type="entry name" value="Znf_C2H2_sf"/>
</dbReference>
<feature type="region of interest" description="Disordered" evidence="1">
    <location>
        <begin position="143"/>
        <end position="175"/>
    </location>
</feature>
<feature type="region of interest" description="Disordered" evidence="1">
    <location>
        <begin position="643"/>
        <end position="673"/>
    </location>
</feature>